<gene>
    <name evidence="3" type="ORF">BSZ18_27035</name>
</gene>
<comment type="caution">
    <text evidence="3">The sequence shown here is derived from an EMBL/GenBank/DDBJ whole genome shotgun (WGS) entry which is preliminary data.</text>
</comment>
<dbReference type="EMBL" id="NAFI01000183">
    <property type="protein sequence ID" value="OSJ05167.1"/>
    <property type="molecule type" value="Genomic_DNA"/>
</dbReference>
<feature type="chain" id="PRO_5011182999" description="DUF2782 domain-containing protein" evidence="2">
    <location>
        <begin position="24"/>
        <end position="96"/>
    </location>
</feature>
<evidence type="ECO:0008006" key="5">
    <source>
        <dbReference type="Google" id="ProtNLM"/>
    </source>
</evidence>
<keyword evidence="2" id="KW-0732">Signal</keyword>
<evidence type="ECO:0000256" key="1">
    <source>
        <dbReference type="SAM" id="MobiDB-lite"/>
    </source>
</evidence>
<dbReference type="RefSeq" id="WP_026232912.1">
    <property type="nucleotide sequence ID" value="NZ_NAEX01000180.1"/>
</dbReference>
<feature type="region of interest" description="Disordered" evidence="1">
    <location>
        <begin position="69"/>
        <end position="96"/>
    </location>
</feature>
<accession>A0A1X3F6K6</accession>
<protein>
    <recommendedName>
        <fullName evidence="5">DUF2782 domain-containing protein</fullName>
    </recommendedName>
</protein>
<reference evidence="3 4" key="1">
    <citation type="submission" date="2017-03" db="EMBL/GenBank/DDBJ databases">
        <title>Whole genome sequences of fourteen strains of Bradyrhizobium canariense and one strain of Bradyrhizobium japonicum isolated from Lupinus (Papilionoideae: Genisteae) species in Algeria.</title>
        <authorList>
            <person name="Crovadore J."/>
            <person name="Chekireb D."/>
            <person name="Brachmann A."/>
            <person name="Chablais R."/>
            <person name="Cochard B."/>
            <person name="Lefort F."/>
        </authorList>
    </citation>
    <scope>NUCLEOTIDE SEQUENCE [LARGE SCALE GENOMIC DNA]</scope>
    <source>
        <strain evidence="3 4">UBMA195</strain>
    </source>
</reference>
<organism evidence="3 4">
    <name type="scientific">Bradyrhizobium canariense</name>
    <dbReference type="NCBI Taxonomy" id="255045"/>
    <lineage>
        <taxon>Bacteria</taxon>
        <taxon>Pseudomonadati</taxon>
        <taxon>Pseudomonadota</taxon>
        <taxon>Alphaproteobacteria</taxon>
        <taxon>Hyphomicrobiales</taxon>
        <taxon>Nitrobacteraceae</taxon>
        <taxon>Bradyrhizobium</taxon>
    </lineage>
</organism>
<dbReference type="Proteomes" id="UP000193553">
    <property type="component" value="Unassembled WGS sequence"/>
</dbReference>
<dbReference type="AlphaFoldDB" id="A0A1X3F6K6"/>
<proteinExistence type="predicted"/>
<feature type="compositionally biased region" description="Polar residues" evidence="1">
    <location>
        <begin position="70"/>
        <end position="83"/>
    </location>
</feature>
<sequence>MRFIVLAAGMSIMTAMTAGPAGAGESGDGHTTMVQDENGTSVITQSGDPAQAEVKIEKEPGRTMVYRRSGGNTAIVTQSTGNPQDMLDWLRKQQGR</sequence>
<feature type="signal peptide" evidence="2">
    <location>
        <begin position="1"/>
        <end position="23"/>
    </location>
</feature>
<evidence type="ECO:0000313" key="4">
    <source>
        <dbReference type="Proteomes" id="UP000193553"/>
    </source>
</evidence>
<evidence type="ECO:0000256" key="2">
    <source>
        <dbReference type="SAM" id="SignalP"/>
    </source>
</evidence>
<name>A0A1X3F6K6_9BRAD</name>
<dbReference type="OrthoDB" id="8239049at2"/>
<evidence type="ECO:0000313" key="3">
    <source>
        <dbReference type="EMBL" id="OSJ05167.1"/>
    </source>
</evidence>